<dbReference type="SUPFAM" id="SSF55846">
    <property type="entry name" value="N-acetylmuramoyl-L-alanine amidase-like"/>
    <property type="match status" value="1"/>
</dbReference>
<evidence type="ECO:0000256" key="4">
    <source>
        <dbReference type="ARBA" id="ARBA00010266"/>
    </source>
</evidence>
<keyword evidence="11" id="KW-0378">Hydrolase</keyword>
<evidence type="ECO:0000256" key="11">
    <source>
        <dbReference type="ARBA" id="ARBA00022801"/>
    </source>
</evidence>
<dbReference type="GO" id="GO:0004040">
    <property type="term" value="F:amidase activity"/>
    <property type="evidence" value="ECO:0007669"/>
    <property type="project" value="InterPro"/>
</dbReference>
<dbReference type="Gene3D" id="1.10.530.10">
    <property type="match status" value="1"/>
</dbReference>
<dbReference type="InterPro" id="IPR038200">
    <property type="entry name" value="GW_dom_sf"/>
</dbReference>
<evidence type="ECO:0000256" key="7">
    <source>
        <dbReference type="ARBA" id="ARBA00016987"/>
    </source>
</evidence>
<dbReference type="EC" id="3.2.1.96" evidence="6"/>
<accession>A0A5P8JTK8</accession>
<feature type="chain" id="PRO_5039673097" description="Bifunctional autolysin" evidence="15">
    <location>
        <begin position="23"/>
        <end position="1147"/>
    </location>
</feature>
<feature type="domain" description="GW" evidence="16">
    <location>
        <begin position="826"/>
        <end position="906"/>
    </location>
</feature>
<dbReference type="Gene3D" id="2.10.70.40">
    <property type="entry name" value="peptidoglycan hydrolase"/>
    <property type="match status" value="1"/>
</dbReference>
<dbReference type="RefSeq" id="WP_056964292.1">
    <property type="nucleotide sequence ID" value="NZ_CP045068.1"/>
</dbReference>
<evidence type="ECO:0000256" key="14">
    <source>
        <dbReference type="ARBA" id="ARBA00034414"/>
    </source>
</evidence>
<organism evidence="17 18">
    <name type="scientific">Lacticaseibacillus manihotivorans</name>
    <dbReference type="NCBI Taxonomy" id="88233"/>
    <lineage>
        <taxon>Bacteria</taxon>
        <taxon>Bacillati</taxon>
        <taxon>Bacillota</taxon>
        <taxon>Bacilli</taxon>
        <taxon>Lactobacillales</taxon>
        <taxon>Lactobacillaceae</taxon>
        <taxon>Lacticaseibacillus</taxon>
    </lineage>
</organism>
<feature type="domain" description="GW" evidence="16">
    <location>
        <begin position="243"/>
        <end position="323"/>
    </location>
</feature>
<feature type="signal peptide" evidence="15">
    <location>
        <begin position="1"/>
        <end position="22"/>
    </location>
</feature>
<keyword evidence="8" id="KW-0964">Secreted</keyword>
<dbReference type="PANTHER" id="PTHR33308:SF9">
    <property type="entry name" value="PEPTIDOGLYCAN HYDROLASE FLGJ"/>
    <property type="match status" value="1"/>
</dbReference>
<dbReference type="Pfam" id="PF01832">
    <property type="entry name" value="Glucosaminidase"/>
    <property type="match status" value="1"/>
</dbReference>
<comment type="similarity">
    <text evidence="4">Belongs to the glycosyl hydrolase 73 family.</text>
</comment>
<dbReference type="InterPro" id="IPR051056">
    <property type="entry name" value="Glycosyl_Hydrolase_73"/>
</dbReference>
<evidence type="ECO:0000256" key="6">
    <source>
        <dbReference type="ARBA" id="ARBA00012566"/>
    </source>
</evidence>
<feature type="domain" description="GW" evidence="16">
    <location>
        <begin position="577"/>
        <end position="657"/>
    </location>
</feature>
<evidence type="ECO:0000256" key="8">
    <source>
        <dbReference type="ARBA" id="ARBA00022525"/>
    </source>
</evidence>
<evidence type="ECO:0000256" key="3">
    <source>
        <dbReference type="ARBA" id="ARBA00007974"/>
    </source>
</evidence>
<evidence type="ECO:0000313" key="17">
    <source>
        <dbReference type="EMBL" id="QFQ92443.1"/>
    </source>
</evidence>
<name>A0A5P8JTK8_9LACO</name>
<dbReference type="SMART" id="SM00644">
    <property type="entry name" value="Ami_2"/>
    <property type="match status" value="1"/>
</dbReference>
<dbReference type="InterPro" id="IPR002901">
    <property type="entry name" value="MGlyc_endo_b_GlcNAc-like_dom"/>
</dbReference>
<evidence type="ECO:0000256" key="2">
    <source>
        <dbReference type="ARBA" id="ARBA00006088"/>
    </source>
</evidence>
<protein>
    <recommendedName>
        <fullName evidence="7">Bifunctional autolysin</fullName>
        <ecNumber evidence="6">3.2.1.96</ecNumber>
    </recommendedName>
</protein>
<feature type="domain" description="GW" evidence="16">
    <location>
        <begin position="411"/>
        <end position="491"/>
    </location>
</feature>
<evidence type="ECO:0000313" key="18">
    <source>
        <dbReference type="Proteomes" id="UP000388452"/>
    </source>
</evidence>
<evidence type="ECO:0000256" key="5">
    <source>
        <dbReference type="ARBA" id="ARBA00011697"/>
    </source>
</evidence>
<comment type="subcellular location">
    <subcellularLocation>
        <location evidence="1">Secreted</location>
    </subcellularLocation>
</comment>
<evidence type="ECO:0000256" key="15">
    <source>
        <dbReference type="SAM" id="SignalP"/>
    </source>
</evidence>
<evidence type="ECO:0000256" key="1">
    <source>
        <dbReference type="ARBA" id="ARBA00004613"/>
    </source>
</evidence>
<evidence type="ECO:0000256" key="13">
    <source>
        <dbReference type="ARBA" id="ARBA00023316"/>
    </source>
</evidence>
<evidence type="ECO:0000256" key="10">
    <source>
        <dbReference type="ARBA" id="ARBA00022737"/>
    </source>
</evidence>
<dbReference type="Gene3D" id="2.30.30.170">
    <property type="match status" value="8"/>
</dbReference>
<proteinExistence type="inferred from homology"/>
<dbReference type="PROSITE" id="PS51780">
    <property type="entry name" value="GW"/>
    <property type="match status" value="8"/>
</dbReference>
<dbReference type="Pfam" id="PF13457">
    <property type="entry name" value="GW"/>
    <property type="match status" value="9"/>
</dbReference>
<dbReference type="SMART" id="SM00047">
    <property type="entry name" value="LYZ2"/>
    <property type="match status" value="1"/>
</dbReference>
<dbReference type="GO" id="GO:0009253">
    <property type="term" value="P:peptidoglycan catabolic process"/>
    <property type="evidence" value="ECO:0007669"/>
    <property type="project" value="InterPro"/>
</dbReference>
<dbReference type="InterPro" id="IPR002502">
    <property type="entry name" value="Amidase_domain"/>
</dbReference>
<dbReference type="GO" id="GO:0005576">
    <property type="term" value="C:extracellular region"/>
    <property type="evidence" value="ECO:0007669"/>
    <property type="project" value="UniProtKB-SubCell"/>
</dbReference>
<gene>
    <name evidence="17" type="ORF">LM010_13915</name>
</gene>
<dbReference type="CDD" id="cd06583">
    <property type="entry name" value="PGRP"/>
    <property type="match status" value="1"/>
</dbReference>
<dbReference type="AlphaFoldDB" id="A0A5P8JTK8"/>
<dbReference type="GO" id="GO:0071555">
    <property type="term" value="P:cell wall organization"/>
    <property type="evidence" value="ECO:0007669"/>
    <property type="project" value="UniProtKB-KW"/>
</dbReference>
<dbReference type="EMBL" id="CP045068">
    <property type="protein sequence ID" value="QFQ92443.1"/>
    <property type="molecule type" value="Genomic_DNA"/>
</dbReference>
<dbReference type="Pfam" id="PF01510">
    <property type="entry name" value="Amidase_2"/>
    <property type="match status" value="1"/>
</dbReference>
<sequence length="1147" mass="125560">MNTKKTCFVLGAVTLFSTAVLAQTITTNSVAVNAATIPASSLKVSSNVNRKIAAGRYNTPAITTELHQFEMFDYSTANGRPNGIVFHYTDNATNYSARSEANYKINGGWKNAFVHTFIDHNTILNIHNTNYGSWGAGPMANHRFVQFELVSARNATEFAQSINNAAWYTAYICHMYNLPLTLAGQHYGIGGIWTHHDVTNYLGGTDHTDPDAYLKKWGYSLPQFLDLVKAYTATQHFQDTILKQTSVDYTALINQAKRNDGMFRNAPYNVHGASLAGYAKSYNGQGLQAVAEAQTQSGTWVKVKLPSGAYVWMDKRGISKYARIKSQKNVNYPVKVQQTKRNDMMFVNSPYGVLGSKRYQYAKAVNGQMLTAVKEAVVSDGNLTWIQMKLANNTLVWVDKRAVHAYDTLSNQHAVAYDASLSKISKNDGLFKSKPYNVVGSSLYAMASKYRNQDVSVIAEATSGSTTWAQVRLHNGQTVWVNKATLHIYPRISHQVSANYHAILSHEGRNDGLFQNAPYGTKGSKLYAMAKKYHGQDVTVKKTGTVGSEKWAYITLKNGANVWVSAKCLKNYPAATAVNTTQYAAKLLKGARNDALFQNGPYSTYGAKQYASVSRFANQQVNVLKEVMVNGVHWLQAKLTSGQTIWVDKKLVSAYPHVTITSTKSHQAIIATVRANDGLFANGPYNTANSKLFAMAKKYQGQRVTVIQTGTVSGVEWAQIQFSNGHKYWIDAGCLRSVANLTITSNTQKSAKITTAKNNDGLFSNNPYGINGSKLYGYAKSYLNQPVTILKEGTTPSATWAQIRLANKAIVWIDKRLLTVDTGYQVVNTNQYKGQVNTTNSNDAVFANAPYGCVGARNIGSLRNYNGQLLLVKKEAVANKVHWVYVHFANGVEGWIDKSKLILQQSLSDNSAALYQTALKQGNSRDYLLNQVGGTAVVALSGLANQRVSVLDFQTVSGVNWAKVCLANGTAGWLDQRLLAKSATNNFGMNLTALSATQRSFALAVAQAAIKVGKQYGVYPSIILAQAAGETGWGTSKLATAANNLFGIKADSTWQGATYVVASPEVENGKTVMRNSTFRKYATLKDSVADYALKLTGSVLYVKALRGNSSNAINACQDLSEWATDPHYVTTLQTRIKNYAMSALDNL</sequence>
<dbReference type="InterPro" id="IPR025987">
    <property type="entry name" value="GW_dom"/>
</dbReference>
<evidence type="ECO:0000259" key="16">
    <source>
        <dbReference type="PROSITE" id="PS51780"/>
    </source>
</evidence>
<dbReference type="Proteomes" id="UP000388452">
    <property type="component" value="Chromosome"/>
</dbReference>
<dbReference type="GO" id="GO:0008745">
    <property type="term" value="F:N-acetylmuramoyl-L-alanine amidase activity"/>
    <property type="evidence" value="ECO:0007669"/>
    <property type="project" value="InterPro"/>
</dbReference>
<dbReference type="PANTHER" id="PTHR33308">
    <property type="entry name" value="PEPTIDOGLYCAN HYDROLASE FLGJ"/>
    <property type="match status" value="1"/>
</dbReference>
<dbReference type="Gene3D" id="3.40.80.10">
    <property type="entry name" value="Peptidoglycan recognition protein-like"/>
    <property type="match status" value="1"/>
</dbReference>
<keyword evidence="13" id="KW-0961">Cell wall biogenesis/degradation</keyword>
<feature type="domain" description="GW" evidence="16">
    <location>
        <begin position="326"/>
        <end position="408"/>
    </location>
</feature>
<evidence type="ECO:0000256" key="12">
    <source>
        <dbReference type="ARBA" id="ARBA00023268"/>
    </source>
</evidence>
<keyword evidence="9 15" id="KW-0732">Signal</keyword>
<feature type="domain" description="GW" evidence="16">
    <location>
        <begin position="494"/>
        <end position="574"/>
    </location>
</feature>
<feature type="domain" description="GW" evidence="16">
    <location>
        <begin position="743"/>
        <end position="823"/>
    </location>
</feature>
<comment type="catalytic activity">
    <reaction evidence="14">
        <text>an N(4)-(oligosaccharide-(1-&gt;3)-[oligosaccharide-(1-&gt;6)]-beta-D-Man-(1-&gt;4)-beta-D-GlcNAc-(1-&gt;4)-alpha-D-GlcNAc)-L-asparaginyl-[protein] + H2O = an oligosaccharide-(1-&gt;3)-[oligosaccharide-(1-&gt;6)]-beta-D-Man-(1-&gt;4)-D-GlcNAc + N(4)-(N-acetyl-beta-D-glucosaminyl)-L-asparaginyl-[protein]</text>
        <dbReference type="Rhea" id="RHEA:73067"/>
        <dbReference type="Rhea" id="RHEA-COMP:12603"/>
        <dbReference type="Rhea" id="RHEA-COMP:18176"/>
        <dbReference type="ChEBI" id="CHEBI:15377"/>
        <dbReference type="ChEBI" id="CHEBI:132248"/>
        <dbReference type="ChEBI" id="CHEBI:192714"/>
        <dbReference type="ChEBI" id="CHEBI:192715"/>
        <dbReference type="EC" id="3.2.1.96"/>
    </reaction>
</comment>
<dbReference type="SUPFAM" id="SSF82057">
    <property type="entry name" value="Prokaryotic SH3-related domain"/>
    <property type="match status" value="8"/>
</dbReference>
<dbReference type="InterPro" id="IPR036505">
    <property type="entry name" value="Amidase/PGRP_sf"/>
</dbReference>
<comment type="similarity">
    <text evidence="2">In the N-terminal section; belongs to the N-acetylmuramoyl-L-alanine amidase 2 family.</text>
</comment>
<dbReference type="GO" id="GO:0033925">
    <property type="term" value="F:mannosyl-glycoprotein endo-beta-N-acetylglucosaminidase activity"/>
    <property type="evidence" value="ECO:0007669"/>
    <property type="project" value="UniProtKB-EC"/>
</dbReference>
<comment type="subunit">
    <text evidence="5">Oligomer; forms a ring structure at the cell surface which is important for efficient partitioning of daughter cells after cell division.</text>
</comment>
<comment type="similarity">
    <text evidence="3">In the C-terminal section; belongs to the glycosyl hydrolase 73 family.</text>
</comment>
<keyword evidence="12" id="KW-0511">Multifunctional enzyme</keyword>
<keyword evidence="10" id="KW-0677">Repeat</keyword>
<reference evidence="17 18" key="1">
    <citation type="submission" date="2019-10" db="EMBL/GenBank/DDBJ databases">
        <title>Genome sequencing of Lactobacillus manihotivorans.</title>
        <authorList>
            <person name="Kim K."/>
        </authorList>
    </citation>
    <scope>NUCLEOTIDE SEQUENCE [LARGE SCALE GENOMIC DNA]</scope>
    <source>
        <strain evidence="17 18">LM010</strain>
    </source>
</reference>
<evidence type="ECO:0000256" key="9">
    <source>
        <dbReference type="ARBA" id="ARBA00022729"/>
    </source>
</evidence>
<feature type="domain" description="GW" evidence="16">
    <location>
        <begin position="662"/>
        <end position="740"/>
    </location>
</feature>